<keyword evidence="3" id="KW-1185">Reference proteome</keyword>
<sequence>MAKPSKKTEARQPSSYELMGGRIQKIINSPKAQRARDVTIHRSPDESATDWARFLEEVAETENVRVQHIEGDGVRLTWTVSAD</sequence>
<protein>
    <recommendedName>
        <fullName evidence="5">DUF1654 domain-containing protein</fullName>
    </recommendedName>
</protein>
<dbReference type="EMBL" id="FOKJ01000170">
    <property type="protein sequence ID" value="SFB64816.1"/>
    <property type="molecule type" value="Genomic_DNA"/>
</dbReference>
<dbReference type="Pfam" id="PF07867">
    <property type="entry name" value="DUF1654"/>
    <property type="match status" value="1"/>
</dbReference>
<dbReference type="Proteomes" id="UP000198861">
    <property type="component" value="Unassembled WGS sequence"/>
</dbReference>
<evidence type="ECO:0000313" key="4">
    <source>
        <dbReference type="Proteomes" id="UP000199579"/>
    </source>
</evidence>
<proteinExistence type="predicted"/>
<evidence type="ECO:0000313" key="2">
    <source>
        <dbReference type="EMBL" id="SFL58532.1"/>
    </source>
</evidence>
<gene>
    <name evidence="1" type="ORF">SAMN04244571_04732</name>
    <name evidence="2" type="ORF">SAMN04244574_04709</name>
</gene>
<accession>A0A1I4IVX4</accession>
<dbReference type="RefSeq" id="WP_090944832.1">
    <property type="nucleotide sequence ID" value="NZ_FOKJ01000170.1"/>
</dbReference>
<dbReference type="Proteomes" id="UP000199579">
    <property type="component" value="Unassembled WGS sequence"/>
</dbReference>
<evidence type="ECO:0000313" key="1">
    <source>
        <dbReference type="EMBL" id="SFB64816.1"/>
    </source>
</evidence>
<evidence type="ECO:0008006" key="5">
    <source>
        <dbReference type="Google" id="ProtNLM"/>
    </source>
</evidence>
<dbReference type="EMBL" id="FOSX01000178">
    <property type="protein sequence ID" value="SFL58532.1"/>
    <property type="molecule type" value="Genomic_DNA"/>
</dbReference>
<dbReference type="AlphaFoldDB" id="A0A1I4IVX4"/>
<name>A0A1I4IVX4_9GAMM</name>
<reference evidence="2 4" key="1">
    <citation type="submission" date="2016-10" db="EMBL/GenBank/DDBJ databases">
        <authorList>
            <person name="de Groot N.N."/>
        </authorList>
    </citation>
    <scope>NUCLEOTIDE SEQUENCE [LARGE SCALE GENOMIC DNA]</scope>
    <source>
        <strain evidence="2 4">DSM 381</strain>
    </source>
</reference>
<organism evidence="2 4">
    <name type="scientific">Azotobacter beijerinckii</name>
    <dbReference type="NCBI Taxonomy" id="170623"/>
    <lineage>
        <taxon>Bacteria</taxon>
        <taxon>Pseudomonadati</taxon>
        <taxon>Pseudomonadota</taxon>
        <taxon>Gammaproteobacteria</taxon>
        <taxon>Pseudomonadales</taxon>
        <taxon>Pseudomonadaceae</taxon>
        <taxon>Azotobacter</taxon>
    </lineage>
</organism>
<evidence type="ECO:0000313" key="3">
    <source>
        <dbReference type="Proteomes" id="UP000198861"/>
    </source>
</evidence>
<dbReference type="InterPro" id="IPR012449">
    <property type="entry name" value="Phage_F116_Orf28"/>
</dbReference>
<reference evidence="1 3" key="2">
    <citation type="submission" date="2016-10" db="EMBL/GenBank/DDBJ databases">
        <authorList>
            <person name="Varghese N."/>
            <person name="Submissions S."/>
        </authorList>
    </citation>
    <scope>NUCLEOTIDE SEQUENCE [LARGE SCALE GENOMIC DNA]</scope>
    <source>
        <strain evidence="1 3">DSM 282</strain>
    </source>
</reference>